<name>A0A3M6T710_POCDA</name>
<organism evidence="5 6">
    <name type="scientific">Pocillopora damicornis</name>
    <name type="common">Cauliflower coral</name>
    <name type="synonym">Millepora damicornis</name>
    <dbReference type="NCBI Taxonomy" id="46731"/>
    <lineage>
        <taxon>Eukaryota</taxon>
        <taxon>Metazoa</taxon>
        <taxon>Cnidaria</taxon>
        <taxon>Anthozoa</taxon>
        <taxon>Hexacorallia</taxon>
        <taxon>Scleractinia</taxon>
        <taxon>Astrocoeniina</taxon>
        <taxon>Pocilloporidae</taxon>
        <taxon>Pocillopora</taxon>
    </lineage>
</organism>
<dbReference type="PROSITE" id="PS50181">
    <property type="entry name" value="FBOX"/>
    <property type="match status" value="1"/>
</dbReference>
<keyword evidence="2" id="KW-0677">Repeat</keyword>
<dbReference type="SMART" id="SM00320">
    <property type="entry name" value="WD40"/>
    <property type="match status" value="7"/>
</dbReference>
<evidence type="ECO:0000259" key="4">
    <source>
        <dbReference type="PROSITE" id="PS50181"/>
    </source>
</evidence>
<dbReference type="OMA" id="KCQPLQL"/>
<dbReference type="PANTHER" id="PTHR14604">
    <property type="entry name" value="WD40 REPEAT PF20"/>
    <property type="match status" value="1"/>
</dbReference>
<keyword evidence="6" id="KW-1185">Reference proteome</keyword>
<dbReference type="SUPFAM" id="SSF81383">
    <property type="entry name" value="F-box domain"/>
    <property type="match status" value="1"/>
</dbReference>
<dbReference type="OrthoDB" id="19711at2759"/>
<evidence type="ECO:0000256" key="3">
    <source>
        <dbReference type="PROSITE-ProRule" id="PRU00221"/>
    </source>
</evidence>
<keyword evidence="1 3" id="KW-0853">WD repeat</keyword>
<dbReference type="InterPro" id="IPR015943">
    <property type="entry name" value="WD40/YVTN_repeat-like_dom_sf"/>
</dbReference>
<evidence type="ECO:0000313" key="6">
    <source>
        <dbReference type="Proteomes" id="UP000275408"/>
    </source>
</evidence>
<dbReference type="InterPro" id="IPR019775">
    <property type="entry name" value="WD40_repeat_CS"/>
</dbReference>
<protein>
    <recommendedName>
        <fullName evidence="4">F-box domain-containing protein</fullName>
    </recommendedName>
</protein>
<feature type="domain" description="F-box" evidence="4">
    <location>
        <begin position="51"/>
        <end position="97"/>
    </location>
</feature>
<feature type="repeat" description="WD" evidence="3">
    <location>
        <begin position="367"/>
        <end position="397"/>
    </location>
</feature>
<dbReference type="InterPro" id="IPR020472">
    <property type="entry name" value="WD40_PAC1"/>
</dbReference>
<dbReference type="InterPro" id="IPR036322">
    <property type="entry name" value="WD40_repeat_dom_sf"/>
</dbReference>
<dbReference type="CDD" id="cd00200">
    <property type="entry name" value="WD40"/>
    <property type="match status" value="1"/>
</dbReference>
<dbReference type="InterPro" id="IPR036047">
    <property type="entry name" value="F-box-like_dom_sf"/>
</dbReference>
<evidence type="ECO:0000256" key="2">
    <source>
        <dbReference type="ARBA" id="ARBA00022737"/>
    </source>
</evidence>
<dbReference type="PROSITE" id="PS00678">
    <property type="entry name" value="WD_REPEATS_1"/>
    <property type="match status" value="4"/>
</dbReference>
<proteinExistence type="predicted"/>
<feature type="repeat" description="WD" evidence="3">
    <location>
        <begin position="406"/>
        <end position="445"/>
    </location>
</feature>
<dbReference type="InterPro" id="IPR001810">
    <property type="entry name" value="F-box_dom"/>
</dbReference>
<comment type="caution">
    <text evidence="5">The sequence shown here is derived from an EMBL/GenBank/DDBJ whole genome shotgun (WGS) entry which is preliminary data.</text>
</comment>
<feature type="repeat" description="WD" evidence="3">
    <location>
        <begin position="327"/>
        <end position="366"/>
    </location>
</feature>
<dbReference type="Pfam" id="PF12937">
    <property type="entry name" value="F-box-like"/>
    <property type="match status" value="1"/>
</dbReference>
<reference evidence="5 6" key="1">
    <citation type="journal article" date="2018" name="Sci. Rep.">
        <title>Comparative analysis of the Pocillopora damicornis genome highlights role of immune system in coral evolution.</title>
        <authorList>
            <person name="Cunning R."/>
            <person name="Bay R.A."/>
            <person name="Gillette P."/>
            <person name="Baker A.C."/>
            <person name="Traylor-Knowles N."/>
        </authorList>
    </citation>
    <scope>NUCLEOTIDE SEQUENCE [LARGE SCALE GENOMIC DNA]</scope>
    <source>
        <strain evidence="5">RSMAS</strain>
        <tissue evidence="5">Whole animal</tissue>
    </source>
</reference>
<feature type="repeat" description="WD" evidence="3">
    <location>
        <begin position="166"/>
        <end position="205"/>
    </location>
</feature>
<dbReference type="SUPFAM" id="SSF50978">
    <property type="entry name" value="WD40 repeat-like"/>
    <property type="match status" value="1"/>
</dbReference>
<dbReference type="AlphaFoldDB" id="A0A3M6T710"/>
<dbReference type="PRINTS" id="PR00320">
    <property type="entry name" value="GPROTEINBRPT"/>
</dbReference>
<dbReference type="PROSITE" id="PS50294">
    <property type="entry name" value="WD_REPEATS_REGION"/>
    <property type="match status" value="5"/>
</dbReference>
<dbReference type="InterPro" id="IPR050995">
    <property type="entry name" value="WD-F-box_domain-protein"/>
</dbReference>
<feature type="repeat" description="WD" evidence="3">
    <location>
        <begin position="287"/>
        <end position="326"/>
    </location>
</feature>
<dbReference type="PANTHER" id="PTHR14604:SF4">
    <property type="entry name" value="F-BOX DOMAIN-CONTAINING PROTEIN"/>
    <property type="match status" value="1"/>
</dbReference>
<dbReference type="PROSITE" id="PS50082">
    <property type="entry name" value="WD_REPEATS_2"/>
    <property type="match status" value="6"/>
</dbReference>
<dbReference type="InterPro" id="IPR001680">
    <property type="entry name" value="WD40_rpt"/>
</dbReference>
<dbReference type="InterPro" id="IPR011044">
    <property type="entry name" value="Quino_amine_DH_bsu"/>
</dbReference>
<accession>A0A3M6T710</accession>
<feature type="repeat" description="WD" evidence="3">
    <location>
        <begin position="247"/>
        <end position="286"/>
    </location>
</feature>
<dbReference type="STRING" id="46731.A0A3M6T710"/>
<dbReference type="Proteomes" id="UP000275408">
    <property type="component" value="Unassembled WGS sequence"/>
</dbReference>
<evidence type="ECO:0000313" key="5">
    <source>
        <dbReference type="EMBL" id="RMX37088.1"/>
    </source>
</evidence>
<sequence length="480" mass="53658">MSFEEKAKVFVNTFKDFNRDQQNEVLQQILLACQPLQLRLLYNELKPLLAVDFVASLPKELAERIFSYLSVKSLSCVAQCNRLWRERSNHNAFWYRFCVQKGWDRFGEDLLQMRHMLTSQGSNASLTNNTCTVLKPATCRWKQIYIRALSLDKNWEQGRYSVAPLLRGHKDPITCMACDGSTIVSGSSDNTARVWDVQTAKCILVLDSPHTDSVRCVKLKDSLCATGCADGVIRLFDLKSGRCLRSFQGHTGGVEHLSFVGSTIISASADLTVRVWNSDTGALLHTMTGHSDEIQALVARDDLVITTSWDETIRLWNMTAGACLLTLRGHTEAVFCCDFNEKKIISGGGDGLIKIWDAQTGDNTFTLVGHTGEVYCLQFNDDIIASGSADSTVRLWSHQGILLHTLEEHIGVVRCLCLSGNRLISGGDRKRIALWDMKEGKLLNVLHRNPTLLHLMWADETKLVTASPDTPGTVTIINYW</sequence>
<dbReference type="SUPFAM" id="SSF50969">
    <property type="entry name" value="YVTN repeat-like/Quinoprotein amine dehydrogenase"/>
    <property type="match status" value="1"/>
</dbReference>
<dbReference type="Pfam" id="PF00400">
    <property type="entry name" value="WD40"/>
    <property type="match status" value="7"/>
</dbReference>
<dbReference type="EMBL" id="RCHS01004193">
    <property type="protein sequence ID" value="RMX37088.1"/>
    <property type="molecule type" value="Genomic_DNA"/>
</dbReference>
<dbReference type="Gene3D" id="1.20.1280.50">
    <property type="match status" value="1"/>
</dbReference>
<evidence type="ECO:0000256" key="1">
    <source>
        <dbReference type="ARBA" id="ARBA00022574"/>
    </source>
</evidence>
<dbReference type="Gene3D" id="2.130.10.10">
    <property type="entry name" value="YVTN repeat-like/Quinoprotein amine dehydrogenase"/>
    <property type="match status" value="2"/>
</dbReference>
<gene>
    <name evidence="5" type="ORF">pdam_00020050</name>
</gene>